<dbReference type="EC" id="3.1.-.-" evidence="9"/>
<feature type="binding site" evidence="9">
    <location>
        <position position="145"/>
    </location>
    <ligand>
        <name>Mn(2+)</name>
        <dbReference type="ChEBI" id="CHEBI:29035"/>
    </ligand>
</feature>
<keyword evidence="3 9" id="KW-0255">Endonuclease</keyword>
<dbReference type="InterPro" id="IPR019858">
    <property type="entry name" value="CRISPR-assoc_Cas1_HMARI/TNEAP"/>
</dbReference>
<sequence>MFITTPGTLKRKNNTIALITKEGTKYVPVNQVKRLYVFSEVNINKRFLHFVSKYGIPVHFFSKQRRYIGSFLPRKTNLSGHVLVKQVETYLNTQKRLYLAKTFVEGSIRNMSLILRENGVDNSNVKAGLTKLKQANSVQEVMGVEGTARLEYYKGIDSILHGSFIKRTKRPPENWANSLMSLGNMMFYAEVLGEIYQTQLDPRIGYLHSTNLRKFSLNLDIADIFKPLIVDRLIIAMINKKEITEKDFEANGLKLSDDSLRKFVKKFDEKMETKVNVGKRRVTYSTIVRMEAYKVEKFVLSDEEYRPYVGR</sequence>
<dbReference type="KEGG" id="abri:DFR85_13135"/>
<dbReference type="GO" id="GO:0016787">
    <property type="term" value="F:hydrolase activity"/>
    <property type="evidence" value="ECO:0007669"/>
    <property type="project" value="UniProtKB-KW"/>
</dbReference>
<evidence type="ECO:0000256" key="2">
    <source>
        <dbReference type="ARBA" id="ARBA00022723"/>
    </source>
</evidence>
<name>A0A2U9IHB3_9CREN</name>
<dbReference type="PANTHER" id="PTHR43219">
    <property type="entry name" value="CRISPR-ASSOCIATED ENDONUCLEASE CAS1"/>
    <property type="match status" value="1"/>
</dbReference>
<evidence type="ECO:0000313" key="10">
    <source>
        <dbReference type="EMBL" id="AWR95400.1"/>
    </source>
</evidence>
<evidence type="ECO:0000313" key="11">
    <source>
        <dbReference type="Proteomes" id="UP000248044"/>
    </source>
</evidence>
<dbReference type="HAMAP" id="MF_01470">
    <property type="entry name" value="Cas1"/>
    <property type="match status" value="1"/>
</dbReference>
<evidence type="ECO:0000256" key="8">
    <source>
        <dbReference type="ARBA" id="ARBA00023211"/>
    </source>
</evidence>
<evidence type="ECO:0000256" key="7">
    <source>
        <dbReference type="ARBA" id="ARBA00023125"/>
    </source>
</evidence>
<dbReference type="Gene3D" id="1.20.120.920">
    <property type="entry name" value="CRISPR-associated endonuclease Cas1, C-terminal domain"/>
    <property type="match status" value="1"/>
</dbReference>
<dbReference type="GO" id="GO:0003677">
    <property type="term" value="F:DNA binding"/>
    <property type="evidence" value="ECO:0007669"/>
    <property type="project" value="UniProtKB-KW"/>
</dbReference>
<dbReference type="InterPro" id="IPR042211">
    <property type="entry name" value="CRISPR-assoc_Cas1_N"/>
</dbReference>
<dbReference type="InterPro" id="IPR002729">
    <property type="entry name" value="CRISPR-assoc_Cas1"/>
</dbReference>
<feature type="binding site" evidence="9">
    <location>
        <position position="223"/>
    </location>
    <ligand>
        <name>Mn(2+)</name>
        <dbReference type="ChEBI" id="CHEBI:29035"/>
    </ligand>
</feature>
<accession>A0A2U9IHB3</accession>
<keyword evidence="6 9" id="KW-0051">Antiviral defense</keyword>
<comment type="cofactor">
    <cofactor evidence="9">
        <name>Mg(2+)</name>
        <dbReference type="ChEBI" id="CHEBI:18420"/>
    </cofactor>
    <cofactor evidence="9">
        <name>Mn(2+)</name>
        <dbReference type="ChEBI" id="CHEBI:29035"/>
    </cofactor>
</comment>
<keyword evidence="4 9" id="KW-0378">Hydrolase</keyword>
<dbReference type="PANTHER" id="PTHR43219:SF1">
    <property type="entry name" value="CRISPR-ASSOCIATED ENDONUCLEASE CAS1"/>
    <property type="match status" value="1"/>
</dbReference>
<dbReference type="GO" id="GO:0004520">
    <property type="term" value="F:DNA endonuclease activity"/>
    <property type="evidence" value="ECO:0007669"/>
    <property type="project" value="InterPro"/>
</dbReference>
<dbReference type="GO" id="GO:0043571">
    <property type="term" value="P:maintenance of CRISPR repeat elements"/>
    <property type="evidence" value="ECO:0007669"/>
    <property type="project" value="UniProtKB-UniRule"/>
</dbReference>
<comment type="similarity">
    <text evidence="9">Belongs to the CRISPR-associated endonuclease Cas1 family.</text>
</comment>
<evidence type="ECO:0000256" key="3">
    <source>
        <dbReference type="ARBA" id="ARBA00022759"/>
    </source>
</evidence>
<dbReference type="Pfam" id="PF01867">
    <property type="entry name" value="Cas_Cas1"/>
    <property type="match status" value="1"/>
</dbReference>
<keyword evidence="1 9" id="KW-0540">Nuclease</keyword>
<comment type="function">
    <text evidence="9">CRISPR (clustered regularly interspaced short palindromic repeat), is an adaptive immune system that provides protection against mobile genetic elements (viruses, transposable elements and conjugative plasmids). CRISPR clusters contain spacers, sequences complementary to antecedent mobile elements, and target invading nucleic acids. CRISPR clusters are transcribed and processed into CRISPR RNA (crRNA). Acts as a dsDNA endonuclease. Involved in the integration of spacer DNA into the CRISPR cassette.</text>
</comment>
<proteinExistence type="inferred from homology"/>
<protein>
    <recommendedName>
        <fullName evidence="9">CRISPR-associated endonuclease Cas1</fullName>
        <ecNumber evidence="9">3.1.-.-</ecNumber>
    </recommendedName>
</protein>
<evidence type="ECO:0000256" key="9">
    <source>
        <dbReference type="HAMAP-Rule" id="MF_01470"/>
    </source>
</evidence>
<gene>
    <name evidence="9" type="primary">cas1</name>
    <name evidence="10" type="ORF">DFR85_13135</name>
</gene>
<comment type="subunit">
    <text evidence="9">Homodimer, forms a heterotetramer with a Cas2 homodimer.</text>
</comment>
<evidence type="ECO:0000256" key="1">
    <source>
        <dbReference type="ARBA" id="ARBA00022722"/>
    </source>
</evidence>
<reference evidence="10 11" key="1">
    <citation type="submission" date="2018-05" db="EMBL/GenBank/DDBJ databases">
        <title>Complete Genome Sequences of Extremely Thermoacidophilic, Metal-Mobilizing Type-Strain Members of the Archaeal Family Sulfolobaceae: Acidianus brierleyi DSM-1651T, Acidianus sulfidivorans DSM-18786T, Metallosphaera hakonensis DSM-7519T, and Metallosphaera prunae DSM-10039T.</title>
        <authorList>
            <person name="Counts J.A."/>
            <person name="Kelly R.M."/>
        </authorList>
    </citation>
    <scope>NUCLEOTIDE SEQUENCE [LARGE SCALE GENOMIC DNA]</scope>
    <source>
        <strain evidence="10 11">DSM 1651</strain>
    </source>
</reference>
<keyword evidence="8 9" id="KW-0464">Manganese</keyword>
<keyword evidence="2 9" id="KW-0479">Metal-binding</keyword>
<dbReference type="NCBIfam" id="TIGR03641">
    <property type="entry name" value="cas1_HMARI"/>
    <property type="match status" value="1"/>
</dbReference>
<evidence type="ECO:0000256" key="6">
    <source>
        <dbReference type="ARBA" id="ARBA00023118"/>
    </source>
</evidence>
<keyword evidence="7 9" id="KW-0238">DNA-binding</keyword>
<dbReference type="Gene3D" id="3.100.10.20">
    <property type="entry name" value="CRISPR-associated endonuclease Cas1, N-terminal domain"/>
    <property type="match status" value="1"/>
</dbReference>
<dbReference type="AlphaFoldDB" id="A0A2U9IHB3"/>
<evidence type="ECO:0000256" key="4">
    <source>
        <dbReference type="ARBA" id="ARBA00022801"/>
    </source>
</evidence>
<dbReference type="Proteomes" id="UP000248044">
    <property type="component" value="Chromosome"/>
</dbReference>
<keyword evidence="11" id="KW-1185">Reference proteome</keyword>
<dbReference type="EMBL" id="CP029289">
    <property type="protein sequence ID" value="AWR95400.1"/>
    <property type="molecule type" value="Genomic_DNA"/>
</dbReference>
<organism evidence="10 11">
    <name type="scientific">Acidianus brierleyi</name>
    <dbReference type="NCBI Taxonomy" id="41673"/>
    <lineage>
        <taxon>Archaea</taxon>
        <taxon>Thermoproteota</taxon>
        <taxon>Thermoprotei</taxon>
        <taxon>Sulfolobales</taxon>
        <taxon>Sulfolobaceae</taxon>
        <taxon>Acidianus</taxon>
    </lineage>
</organism>
<dbReference type="NCBIfam" id="TIGR00287">
    <property type="entry name" value="cas1"/>
    <property type="match status" value="1"/>
</dbReference>
<dbReference type="GO" id="GO:0051607">
    <property type="term" value="P:defense response to virus"/>
    <property type="evidence" value="ECO:0007669"/>
    <property type="project" value="UniProtKB-UniRule"/>
</dbReference>
<evidence type="ECO:0000256" key="5">
    <source>
        <dbReference type="ARBA" id="ARBA00022842"/>
    </source>
</evidence>
<dbReference type="GO" id="GO:0046872">
    <property type="term" value="F:metal ion binding"/>
    <property type="evidence" value="ECO:0007669"/>
    <property type="project" value="UniProtKB-UniRule"/>
</dbReference>
<feature type="binding site" evidence="9">
    <location>
        <position position="208"/>
    </location>
    <ligand>
        <name>Mn(2+)</name>
        <dbReference type="ChEBI" id="CHEBI:29035"/>
    </ligand>
</feature>
<dbReference type="InterPro" id="IPR042206">
    <property type="entry name" value="CRISPR-assoc_Cas1_C"/>
</dbReference>
<keyword evidence="5 9" id="KW-0460">Magnesium</keyword>